<dbReference type="Proteomes" id="UP000284824">
    <property type="component" value="Unassembled WGS sequence"/>
</dbReference>
<dbReference type="RefSeq" id="WP_164903774.1">
    <property type="nucleotide sequence ID" value="NZ_SAUN01000001.1"/>
</dbReference>
<reference evidence="1 2" key="1">
    <citation type="submission" date="2019-01" db="EMBL/GenBank/DDBJ databases">
        <title>Sequencing the genomes of 1000 actinobacteria strains.</title>
        <authorList>
            <person name="Klenk H.-P."/>
        </authorList>
    </citation>
    <scope>NUCLEOTIDE SEQUENCE [LARGE SCALE GENOMIC DNA]</scope>
    <source>
        <strain evidence="1 2">DSM 43925</strain>
    </source>
</reference>
<evidence type="ECO:0000313" key="2">
    <source>
        <dbReference type="Proteomes" id="UP000284824"/>
    </source>
</evidence>
<gene>
    <name evidence="1" type="ORF">EDD27_5021</name>
</gene>
<proteinExistence type="predicted"/>
<comment type="caution">
    <text evidence="1">The sequence shown here is derived from an EMBL/GenBank/DDBJ whole genome shotgun (WGS) entry which is preliminary data.</text>
</comment>
<keyword evidence="2" id="KW-1185">Reference proteome</keyword>
<name>A0A438M9M6_9ACTN</name>
<organism evidence="1 2">
    <name type="scientific">Nonomuraea polychroma</name>
    <dbReference type="NCBI Taxonomy" id="46176"/>
    <lineage>
        <taxon>Bacteria</taxon>
        <taxon>Bacillati</taxon>
        <taxon>Actinomycetota</taxon>
        <taxon>Actinomycetes</taxon>
        <taxon>Streptosporangiales</taxon>
        <taxon>Streptosporangiaceae</taxon>
        <taxon>Nonomuraea</taxon>
    </lineage>
</organism>
<protein>
    <submittedName>
        <fullName evidence="1">Uncharacterized protein</fullName>
    </submittedName>
</protein>
<dbReference type="AlphaFoldDB" id="A0A438M9M6"/>
<sequence>MNASSFAGPATITSGAASRVAPANRTRLVSAAGSEAAAGRAVALLPAAARSRVPETEGEAVVRLVESGVVAAPEGGRGVVGTPEGGRGVVAAPEGGRGVVAAPEDRRGVVIVPVTEGEL</sequence>
<dbReference type="EMBL" id="SAUN01000001">
    <property type="protein sequence ID" value="RVX42396.1"/>
    <property type="molecule type" value="Genomic_DNA"/>
</dbReference>
<accession>A0A438M9M6</accession>
<evidence type="ECO:0000313" key="1">
    <source>
        <dbReference type="EMBL" id="RVX42396.1"/>
    </source>
</evidence>